<dbReference type="InterPro" id="IPR050959">
    <property type="entry name" value="MarA-like"/>
</dbReference>
<dbReference type="SUPFAM" id="SSF55136">
    <property type="entry name" value="Probable bacterial effector-binding domain"/>
    <property type="match status" value="1"/>
</dbReference>
<dbReference type="Pfam" id="PF12833">
    <property type="entry name" value="HTH_18"/>
    <property type="match status" value="1"/>
</dbReference>
<organism evidence="5 6">
    <name type="scientific">Candidatus Enterococcus ferrettii</name>
    <dbReference type="NCBI Taxonomy" id="2815324"/>
    <lineage>
        <taxon>Bacteria</taxon>
        <taxon>Bacillati</taxon>
        <taxon>Bacillota</taxon>
        <taxon>Bacilli</taxon>
        <taxon>Lactobacillales</taxon>
        <taxon>Enterococcaceae</taxon>
        <taxon>Enterococcus</taxon>
    </lineage>
</organism>
<evidence type="ECO:0000259" key="4">
    <source>
        <dbReference type="PROSITE" id="PS01124"/>
    </source>
</evidence>
<dbReference type="InterPro" id="IPR018060">
    <property type="entry name" value="HTH_AraC"/>
</dbReference>
<dbReference type="PROSITE" id="PS01124">
    <property type="entry name" value="HTH_ARAC_FAMILY_2"/>
    <property type="match status" value="1"/>
</dbReference>
<protein>
    <submittedName>
        <fullName evidence="5">AraC family transcriptional regulator</fullName>
    </submittedName>
</protein>
<dbReference type="RefSeq" id="WP_207700898.1">
    <property type="nucleotide sequence ID" value="NZ_JAFREL020000001.1"/>
</dbReference>
<evidence type="ECO:0000256" key="2">
    <source>
        <dbReference type="ARBA" id="ARBA00023125"/>
    </source>
</evidence>
<dbReference type="InterPro" id="IPR010499">
    <property type="entry name" value="AraC_E-bd"/>
</dbReference>
<evidence type="ECO:0000256" key="1">
    <source>
        <dbReference type="ARBA" id="ARBA00023015"/>
    </source>
</evidence>
<evidence type="ECO:0000313" key="6">
    <source>
        <dbReference type="Proteomes" id="UP000664357"/>
    </source>
</evidence>
<dbReference type="EMBL" id="JAFREL020000001">
    <property type="protein sequence ID" value="MEO1768796.1"/>
    <property type="molecule type" value="Genomic_DNA"/>
</dbReference>
<dbReference type="Proteomes" id="UP000664357">
    <property type="component" value="Unassembled WGS sequence"/>
</dbReference>
<sequence length="286" mass="33096">MLKNLNQLIEYIEDRLTEEFSVSAAAKAIGISEYHLKRTFSFIAGMTLFEYIKNRKLALANRDLIFGEKVTEVAFKYGYQTVEGFSRAFREWSGYSPSEVSKNNIQKSFPKLSFFIDVKGGSSMKFKIEEKAAFRLIGVSQRVPYQFEGENQAIRQLTESLTPQQKANMHKLGDLYPHQVLNASYNFDQERSREVGELTYMIGCATTKENPFEDLEEILIPSHTWAIFPIEGIFPNTLQETWKKIYMEWLPSSDYELVEAPEISFIRFGDDSKMAYSEIWLAVKQK</sequence>
<reference evidence="5 6" key="1">
    <citation type="submission" date="2024-02" db="EMBL/GenBank/DDBJ databases">
        <title>The Genome Sequence of Enterococcus sp. DIV0159.</title>
        <authorList>
            <person name="Earl A."/>
            <person name="Manson A."/>
            <person name="Gilmore M."/>
            <person name="Sanders J."/>
            <person name="Shea T."/>
            <person name="Howe W."/>
            <person name="Livny J."/>
            <person name="Cuomo C."/>
            <person name="Neafsey D."/>
            <person name="Birren B."/>
        </authorList>
    </citation>
    <scope>NUCLEOTIDE SEQUENCE [LARGE SCALE GENOMIC DNA]</scope>
    <source>
        <strain evidence="5 6">665A</strain>
    </source>
</reference>
<keyword evidence="2" id="KW-0238">DNA-binding</keyword>
<dbReference type="PANTHER" id="PTHR47504">
    <property type="entry name" value="RIGHT ORIGIN-BINDING PROTEIN"/>
    <property type="match status" value="1"/>
</dbReference>
<dbReference type="Pfam" id="PF06445">
    <property type="entry name" value="GyrI-like"/>
    <property type="match status" value="1"/>
</dbReference>
<dbReference type="InterPro" id="IPR011256">
    <property type="entry name" value="Reg_factor_effector_dom_sf"/>
</dbReference>
<dbReference type="Gene3D" id="3.20.80.10">
    <property type="entry name" value="Regulatory factor, effector binding domain"/>
    <property type="match status" value="1"/>
</dbReference>
<evidence type="ECO:0000313" key="5">
    <source>
        <dbReference type="EMBL" id="MEO1768796.1"/>
    </source>
</evidence>
<keyword evidence="6" id="KW-1185">Reference proteome</keyword>
<dbReference type="PANTHER" id="PTHR47504:SF5">
    <property type="entry name" value="RIGHT ORIGIN-BINDING PROTEIN"/>
    <property type="match status" value="1"/>
</dbReference>
<accession>A0ABV0EJJ1</accession>
<dbReference type="Gene3D" id="1.10.10.60">
    <property type="entry name" value="Homeodomain-like"/>
    <property type="match status" value="2"/>
</dbReference>
<name>A0ABV0EJJ1_9ENTE</name>
<feature type="domain" description="HTH araC/xylS-type" evidence="4">
    <location>
        <begin position="6"/>
        <end position="103"/>
    </location>
</feature>
<gene>
    <name evidence="5" type="ORF">JZO67_000735</name>
</gene>
<dbReference type="InterPro" id="IPR009057">
    <property type="entry name" value="Homeodomain-like_sf"/>
</dbReference>
<dbReference type="SMART" id="SM00342">
    <property type="entry name" value="HTH_ARAC"/>
    <property type="match status" value="1"/>
</dbReference>
<dbReference type="SMART" id="SM00871">
    <property type="entry name" value="AraC_E_bind"/>
    <property type="match status" value="1"/>
</dbReference>
<dbReference type="InterPro" id="IPR029442">
    <property type="entry name" value="GyrI-like"/>
</dbReference>
<dbReference type="SUPFAM" id="SSF46689">
    <property type="entry name" value="Homeodomain-like"/>
    <property type="match status" value="2"/>
</dbReference>
<proteinExistence type="predicted"/>
<comment type="caution">
    <text evidence="5">The sequence shown here is derived from an EMBL/GenBank/DDBJ whole genome shotgun (WGS) entry which is preliminary data.</text>
</comment>
<keyword evidence="3" id="KW-0804">Transcription</keyword>
<keyword evidence="1" id="KW-0805">Transcription regulation</keyword>
<evidence type="ECO:0000256" key="3">
    <source>
        <dbReference type="ARBA" id="ARBA00023163"/>
    </source>
</evidence>